<feature type="domain" description="Trimeric autotransporter adhesin YadA-like stalk" evidence="3">
    <location>
        <begin position="327"/>
        <end position="355"/>
    </location>
</feature>
<name>A0A7V8FIW0_STEMA</name>
<protein>
    <submittedName>
        <fullName evidence="4">Autotransporter adhesin UpaG</fullName>
    </submittedName>
</protein>
<evidence type="ECO:0000313" key="5">
    <source>
        <dbReference type="Proteomes" id="UP000487117"/>
    </source>
</evidence>
<feature type="domain" description="Trimeric autotransporter adhesin YadA-like stalk" evidence="3">
    <location>
        <begin position="534"/>
        <end position="563"/>
    </location>
</feature>
<feature type="domain" description="Trimeric autotransporter adhesin YadA-like head" evidence="2">
    <location>
        <begin position="93"/>
        <end position="111"/>
    </location>
</feature>
<evidence type="ECO:0000259" key="2">
    <source>
        <dbReference type="Pfam" id="PF05658"/>
    </source>
</evidence>
<feature type="domain" description="Trimeric autotransporter adhesin YadA-like stalk" evidence="3">
    <location>
        <begin position="653"/>
        <end position="693"/>
    </location>
</feature>
<reference evidence="5" key="1">
    <citation type="journal article" date="2020" name="MBio">
        <title>Horizontal gene transfer to a defensive symbiont with a reduced genome amongst a multipartite beetle microbiome.</title>
        <authorList>
            <person name="Waterworth S.C."/>
            <person name="Florez L.V."/>
            <person name="Rees E.R."/>
            <person name="Hertweck C."/>
            <person name="Kaltenpoth M."/>
            <person name="Kwan J.C."/>
        </authorList>
    </citation>
    <scope>NUCLEOTIDE SEQUENCE [LARGE SCALE GENOMIC DNA]</scope>
</reference>
<accession>A0A7V8FIW0</accession>
<comment type="caution">
    <text evidence="4">The sequence shown here is derived from an EMBL/GenBank/DDBJ whole genome shotgun (WGS) entry which is preliminary data.</text>
</comment>
<dbReference type="Gene3D" id="6.10.250.2040">
    <property type="match status" value="2"/>
</dbReference>
<dbReference type="InterPro" id="IPR011049">
    <property type="entry name" value="Serralysin-like_metalloprot_C"/>
</dbReference>
<feature type="domain" description="Trimeric autotransporter adhesin YadA-like stalk" evidence="3">
    <location>
        <begin position="479"/>
        <end position="505"/>
    </location>
</feature>
<dbReference type="SUPFAM" id="SSF101967">
    <property type="entry name" value="Adhesin YadA, collagen-binding domain"/>
    <property type="match status" value="3"/>
</dbReference>
<dbReference type="Pfam" id="PF05658">
    <property type="entry name" value="YadA_head"/>
    <property type="match status" value="3"/>
</dbReference>
<organism evidence="4 5">
    <name type="scientific">Stenotrophomonas maltophilia</name>
    <name type="common">Pseudomonas maltophilia</name>
    <name type="synonym">Xanthomonas maltophilia</name>
    <dbReference type="NCBI Taxonomy" id="40324"/>
    <lineage>
        <taxon>Bacteria</taxon>
        <taxon>Pseudomonadati</taxon>
        <taxon>Pseudomonadota</taxon>
        <taxon>Gammaproteobacteria</taxon>
        <taxon>Lysobacterales</taxon>
        <taxon>Lysobacteraceae</taxon>
        <taxon>Stenotrophomonas</taxon>
        <taxon>Stenotrophomonas maltophilia group</taxon>
    </lineage>
</organism>
<dbReference type="Gene3D" id="1.20.5.170">
    <property type="match status" value="4"/>
</dbReference>
<feature type="compositionally biased region" description="Low complexity" evidence="1">
    <location>
        <begin position="802"/>
        <end position="818"/>
    </location>
</feature>
<dbReference type="AlphaFoldDB" id="A0A7V8FIW0"/>
<dbReference type="Pfam" id="PF05662">
    <property type="entry name" value="YadA_stalk"/>
    <property type="match status" value="6"/>
</dbReference>
<evidence type="ECO:0000259" key="3">
    <source>
        <dbReference type="Pfam" id="PF05662"/>
    </source>
</evidence>
<evidence type="ECO:0000256" key="1">
    <source>
        <dbReference type="SAM" id="MobiDB-lite"/>
    </source>
</evidence>
<proteinExistence type="predicted"/>
<feature type="domain" description="Trimeric autotransporter adhesin YadA-like head" evidence="2">
    <location>
        <begin position="774"/>
        <end position="797"/>
    </location>
</feature>
<feature type="compositionally biased region" description="Low complexity" evidence="1">
    <location>
        <begin position="826"/>
        <end position="838"/>
    </location>
</feature>
<dbReference type="InterPro" id="IPR008635">
    <property type="entry name" value="Coiled_stalk_dom"/>
</dbReference>
<dbReference type="EMBL" id="WNDS01000001">
    <property type="protein sequence ID" value="KAF1016807.1"/>
    <property type="molecule type" value="Genomic_DNA"/>
</dbReference>
<dbReference type="Gene3D" id="2.60.40.4050">
    <property type="match status" value="1"/>
</dbReference>
<feature type="domain" description="Trimeric autotransporter adhesin YadA-like stalk" evidence="3">
    <location>
        <begin position="211"/>
        <end position="241"/>
    </location>
</feature>
<dbReference type="Gene3D" id="2.150.10.10">
    <property type="entry name" value="Serralysin-like metalloprotease, C-terminal"/>
    <property type="match status" value="2"/>
</dbReference>
<dbReference type="InterPro" id="IPR008640">
    <property type="entry name" value="Adhesin_Head_dom"/>
</dbReference>
<feature type="domain" description="Trimeric autotransporter adhesin YadA-like stalk" evidence="3">
    <location>
        <begin position="146"/>
        <end position="180"/>
    </location>
</feature>
<feature type="region of interest" description="Disordered" evidence="1">
    <location>
        <begin position="802"/>
        <end position="838"/>
    </location>
</feature>
<feature type="domain" description="Trimeric autotransporter adhesin YadA-like head" evidence="2">
    <location>
        <begin position="435"/>
        <end position="461"/>
    </location>
</feature>
<sequence length="858" mass="83932">MADISCWAVNAAQDYQVLMGDGAYTNGSREVVIGANARHELPLVDASVAFPGNGLNDPSDPTGVPTAGYAARMGHSVIVGDSAKGTANGQVLLGAEATSSKANSVALGFRSAAERGAQASYTAYGLNTAQVSAGEVSVGAAGAARQITNVAAGSSGTDAVNVAQLQGAISQIGGLTDAAITYDLDAGGNPNFRRATLGNGTGTTTLAAFTAGAVNAASTEAVNGTQLFGANQAVATHLGGGAVVDAAGVLQAPTYTLNNVAAGGAVSTGTYRDVGSAFDAVSTSLANVADQTSEIDKLAVKYDADASGNATPRISLGGAAAAPVAVSNLAAGSIAVGSSDAVTGAQLFATNDAVARFFGGRAAFDPATSVFTAPLFEISSISVDGAVASGLYDNATDAFNAVDGSLANLNTQINNVRNGDTKYLRVNSTGADASATGLESIAVGAGASATANNSIAVGAGSLADRANTVSVGATGAERQVTHVAAGTASTDAVNVGQLQASEAGALRYDLNPDGSVNVASATLGATGTPTTLRNLAAGQVTAASSDAINGAQLYAANQTLAAHPGGGATVDATGTVLAPTYTLNSIGANGTVSNADYRDVGSAFDAVSASLANVSDQTGEIDKLAVKYDADATGNASNRISLGGATATAPVSIANLAAGQVGATSSEAINGAQLFATHTTLASYFGGSTAFNGGVWTPPSFRISSIATDGSLVTNDYHDVTVAFSAVEGSLLNLNTRIDNGGNGGSPFLAVNSTKGAAVAGGSNAVALGPVANAGGAGSVAIGDGANASADNSVALGPVRWPAPARRPGTPAPTVRPVRATRPVKSRSAAPAANARSPTWPMVRTATTRSMSARCRTA</sequence>
<evidence type="ECO:0000313" key="4">
    <source>
        <dbReference type="EMBL" id="KAF1016807.1"/>
    </source>
</evidence>
<dbReference type="GO" id="GO:0019867">
    <property type="term" value="C:outer membrane"/>
    <property type="evidence" value="ECO:0007669"/>
    <property type="project" value="InterPro"/>
</dbReference>
<gene>
    <name evidence="4" type="primary">upaG_1</name>
    <name evidence="4" type="ORF">GAK31_00065</name>
</gene>
<dbReference type="Proteomes" id="UP000487117">
    <property type="component" value="Unassembled WGS sequence"/>
</dbReference>